<evidence type="ECO:0000256" key="1">
    <source>
        <dbReference type="SAM" id="SignalP"/>
    </source>
</evidence>
<evidence type="ECO:0000259" key="2">
    <source>
        <dbReference type="Pfam" id="PF00144"/>
    </source>
</evidence>
<dbReference type="RefSeq" id="WP_089834449.1">
    <property type="nucleotide sequence ID" value="NZ_FNBN01000004.1"/>
</dbReference>
<feature type="chain" id="PRO_5011706961" evidence="1">
    <location>
        <begin position="20"/>
        <end position="605"/>
    </location>
</feature>
<feature type="domain" description="Peptidase S12 Pab87-related C-terminal" evidence="3">
    <location>
        <begin position="419"/>
        <end position="500"/>
    </location>
</feature>
<dbReference type="Pfam" id="PF11954">
    <property type="entry name" value="DUF3471"/>
    <property type="match status" value="1"/>
</dbReference>
<dbReference type="InterPro" id="IPR050491">
    <property type="entry name" value="AmpC-like"/>
</dbReference>
<gene>
    <name evidence="4" type="ORF">SAMN04488121_104271</name>
</gene>
<evidence type="ECO:0000259" key="3">
    <source>
        <dbReference type="Pfam" id="PF11954"/>
    </source>
</evidence>
<keyword evidence="1" id="KW-0732">Signal</keyword>
<dbReference type="Pfam" id="PF00144">
    <property type="entry name" value="Beta-lactamase"/>
    <property type="match status" value="1"/>
</dbReference>
<dbReference type="STRING" id="104663.SAMN04488121_104271"/>
<dbReference type="EMBL" id="FNBN01000004">
    <property type="protein sequence ID" value="SDG43914.1"/>
    <property type="molecule type" value="Genomic_DNA"/>
</dbReference>
<feature type="signal peptide" evidence="1">
    <location>
        <begin position="1"/>
        <end position="19"/>
    </location>
</feature>
<evidence type="ECO:0000313" key="4">
    <source>
        <dbReference type="EMBL" id="SDG43914.1"/>
    </source>
</evidence>
<dbReference type="InterPro" id="IPR021860">
    <property type="entry name" value="Peptidase_S12_Pab87-rel_C"/>
</dbReference>
<dbReference type="InterPro" id="IPR001466">
    <property type="entry name" value="Beta-lactam-related"/>
</dbReference>
<dbReference type="Gene3D" id="3.40.710.10">
    <property type="entry name" value="DD-peptidase/beta-lactamase superfamily"/>
    <property type="match status" value="1"/>
</dbReference>
<proteinExistence type="predicted"/>
<sequence length="605" mass="67430">MKKVSLYLSLMLASLCAGAQSTDKQQQQRFAGIDKIVDKVLQDWHAAGVAIAVVEKDKIIYSKGFGYRDYEKKLPVTPNTVFAIGSCTKAFTSGLLGILRQEGKLDFETPVRQYLPELVFNNDDLNAHVTLRDMMSHRTGLSRYDLSWYFFRPSSRDSLLYRIRYMVPNEPLRYKWQYNNLMFMAQGIVAEKLTGKSWEENIKTRFFDSLGMHHSSTSLEGFKVEDAALGYEVVKDSVIRKTPYKNITAIGPAGSINSSVNDMAQWVIAWINGGKFNGKQVLPAAYVTEASSTQMPIGGGRPGKEMPDIYGGSYGLGWMLSTYRGHYQVEHGGNIDGFSASTCFYPSDSIGIIILSNQSGSPVPNLLRNIFSDRLLGVKYYAWNDTAMKKLNEMKAKAKDDKEKDTAAVAKIKGADVIRNLSDYTGNYASNAFGKFEVILQNDSLFVLLPDSKEYLKHVCYDVFQTYTVNKETGIDSTEGGTKVKFNTDINGDITSAEADLNVKDPVIFSRTAKPIPLAKATLQKYIGVYLFGGMEATVHLKGDDQLMLDVPGQTDYTLVPVEKDKFNLKDVKGFTIEFNINEKGEVTGLTSVQPNGRFKADKKK</sequence>
<dbReference type="Gene3D" id="2.40.128.600">
    <property type="match status" value="1"/>
</dbReference>
<dbReference type="OrthoDB" id="1522765at2"/>
<accession>A0A1G7U925</accession>
<feature type="domain" description="Beta-lactamase-related" evidence="2">
    <location>
        <begin position="33"/>
        <end position="366"/>
    </location>
</feature>
<dbReference type="Proteomes" id="UP000199045">
    <property type="component" value="Unassembled WGS sequence"/>
</dbReference>
<dbReference type="AlphaFoldDB" id="A0A1G7U925"/>
<evidence type="ECO:0000313" key="5">
    <source>
        <dbReference type="Proteomes" id="UP000199045"/>
    </source>
</evidence>
<name>A0A1G7U925_CHIFI</name>
<reference evidence="5" key="1">
    <citation type="submission" date="2016-10" db="EMBL/GenBank/DDBJ databases">
        <authorList>
            <person name="Varghese N."/>
            <person name="Submissions S."/>
        </authorList>
    </citation>
    <scope>NUCLEOTIDE SEQUENCE [LARGE SCALE GENOMIC DNA]</scope>
    <source>
        <strain evidence="5">DSM 527</strain>
    </source>
</reference>
<dbReference type="InterPro" id="IPR012338">
    <property type="entry name" value="Beta-lactam/transpept-like"/>
</dbReference>
<dbReference type="PANTHER" id="PTHR46825">
    <property type="entry name" value="D-ALANYL-D-ALANINE-CARBOXYPEPTIDASE/ENDOPEPTIDASE AMPH"/>
    <property type="match status" value="1"/>
</dbReference>
<dbReference type="SUPFAM" id="SSF56601">
    <property type="entry name" value="beta-lactamase/transpeptidase-like"/>
    <property type="match status" value="1"/>
</dbReference>
<protein>
    <submittedName>
        <fullName evidence="4">CubicO group peptidase, beta-lactamase class C family</fullName>
    </submittedName>
</protein>
<organism evidence="4 5">
    <name type="scientific">Chitinophaga filiformis</name>
    <name type="common">Myxococcus filiformis</name>
    <name type="synonym">Flexibacter filiformis</name>
    <dbReference type="NCBI Taxonomy" id="104663"/>
    <lineage>
        <taxon>Bacteria</taxon>
        <taxon>Pseudomonadati</taxon>
        <taxon>Bacteroidota</taxon>
        <taxon>Chitinophagia</taxon>
        <taxon>Chitinophagales</taxon>
        <taxon>Chitinophagaceae</taxon>
        <taxon>Chitinophaga</taxon>
    </lineage>
</organism>
<dbReference type="PANTHER" id="PTHR46825:SF15">
    <property type="entry name" value="BETA-LACTAMASE-RELATED DOMAIN-CONTAINING PROTEIN"/>
    <property type="match status" value="1"/>
</dbReference>